<dbReference type="SUPFAM" id="SSF48508">
    <property type="entry name" value="Nuclear receptor ligand-binding domain"/>
    <property type="match status" value="1"/>
</dbReference>
<keyword evidence="6" id="KW-0804">Transcription</keyword>
<dbReference type="GO" id="GO:0030154">
    <property type="term" value="P:cell differentiation"/>
    <property type="evidence" value="ECO:0007669"/>
    <property type="project" value="TreeGrafter"/>
</dbReference>
<dbReference type="InterPro" id="IPR013088">
    <property type="entry name" value="Znf_NHR/GATA"/>
</dbReference>
<feature type="compositionally biased region" description="Polar residues" evidence="9">
    <location>
        <begin position="1614"/>
        <end position="1627"/>
    </location>
</feature>
<keyword evidence="4" id="KW-0805">Transcription regulation</keyword>
<organism evidence="12 13">
    <name type="scientific">Fasciola hepatica</name>
    <name type="common">Liver fluke</name>
    <dbReference type="NCBI Taxonomy" id="6192"/>
    <lineage>
        <taxon>Eukaryota</taxon>
        <taxon>Metazoa</taxon>
        <taxon>Spiralia</taxon>
        <taxon>Lophotrochozoa</taxon>
        <taxon>Platyhelminthes</taxon>
        <taxon>Trematoda</taxon>
        <taxon>Digenea</taxon>
        <taxon>Plagiorchiida</taxon>
        <taxon>Echinostomata</taxon>
        <taxon>Echinostomatoidea</taxon>
        <taxon>Fasciolidae</taxon>
        <taxon>Fasciola</taxon>
    </lineage>
</organism>
<dbReference type="Proteomes" id="UP000230066">
    <property type="component" value="Unassembled WGS sequence"/>
</dbReference>
<dbReference type="CDD" id="cd07157">
    <property type="entry name" value="2DBD_NR_DBD1"/>
    <property type="match status" value="1"/>
</dbReference>
<evidence type="ECO:0000313" key="13">
    <source>
        <dbReference type="Proteomes" id="UP000230066"/>
    </source>
</evidence>
<dbReference type="GO" id="GO:0004879">
    <property type="term" value="F:nuclear receptor activity"/>
    <property type="evidence" value="ECO:0007669"/>
    <property type="project" value="TreeGrafter"/>
</dbReference>
<dbReference type="EMBL" id="JXXN02000936">
    <property type="protein sequence ID" value="THD25920.1"/>
    <property type="molecule type" value="Genomic_DNA"/>
</dbReference>
<name>A0A4E0S2F4_FASHE</name>
<evidence type="ECO:0000259" key="11">
    <source>
        <dbReference type="PROSITE" id="PS51843"/>
    </source>
</evidence>
<evidence type="ECO:0000256" key="2">
    <source>
        <dbReference type="ARBA" id="ARBA00022771"/>
    </source>
</evidence>
<dbReference type="PANTHER" id="PTHR24082:SF473">
    <property type="entry name" value="ECDYSONE-INDUCED PROTEIN 75B, ISOFORM B"/>
    <property type="match status" value="1"/>
</dbReference>
<protein>
    <submittedName>
        <fullName evidence="12">Nuclear receptor 2DBD gamma</fullName>
    </submittedName>
</protein>
<dbReference type="Pfam" id="PF00105">
    <property type="entry name" value="zf-C4"/>
    <property type="match status" value="2"/>
</dbReference>
<feature type="region of interest" description="Disordered" evidence="9">
    <location>
        <begin position="1505"/>
        <end position="1529"/>
    </location>
</feature>
<feature type="domain" description="Nuclear receptor" evidence="10">
    <location>
        <begin position="688"/>
        <end position="765"/>
    </location>
</feature>
<evidence type="ECO:0000259" key="10">
    <source>
        <dbReference type="PROSITE" id="PS51030"/>
    </source>
</evidence>
<dbReference type="GO" id="GO:0045944">
    <property type="term" value="P:positive regulation of transcription by RNA polymerase II"/>
    <property type="evidence" value="ECO:0007669"/>
    <property type="project" value="TreeGrafter"/>
</dbReference>
<accession>A0A4E0S2F4</accession>
<dbReference type="Gene3D" id="3.30.50.10">
    <property type="entry name" value="Erythroid Transcription Factor GATA-1, subunit A"/>
    <property type="match status" value="2"/>
</dbReference>
<dbReference type="GO" id="GO:0008270">
    <property type="term" value="F:zinc ion binding"/>
    <property type="evidence" value="ECO:0007669"/>
    <property type="project" value="UniProtKB-KW"/>
</dbReference>
<keyword evidence="13" id="KW-1185">Reference proteome</keyword>
<evidence type="ECO:0000256" key="4">
    <source>
        <dbReference type="ARBA" id="ARBA00023015"/>
    </source>
</evidence>
<keyword evidence="5" id="KW-0238">DNA-binding</keyword>
<dbReference type="PRINTS" id="PR00047">
    <property type="entry name" value="STROIDFINGER"/>
</dbReference>
<evidence type="ECO:0000256" key="7">
    <source>
        <dbReference type="ARBA" id="ARBA00023170"/>
    </source>
</evidence>
<evidence type="ECO:0000256" key="9">
    <source>
        <dbReference type="SAM" id="MobiDB-lite"/>
    </source>
</evidence>
<keyword evidence="7 12" id="KW-0675">Receptor</keyword>
<dbReference type="SMART" id="SM00399">
    <property type="entry name" value="ZnF_C4"/>
    <property type="match status" value="2"/>
</dbReference>
<dbReference type="PROSITE" id="PS51030">
    <property type="entry name" value="NUCLEAR_REC_DBD_2"/>
    <property type="match status" value="2"/>
</dbReference>
<feature type="region of interest" description="Disordered" evidence="9">
    <location>
        <begin position="437"/>
        <end position="456"/>
    </location>
</feature>
<evidence type="ECO:0000256" key="3">
    <source>
        <dbReference type="ARBA" id="ARBA00022833"/>
    </source>
</evidence>
<dbReference type="GO" id="GO:0000978">
    <property type="term" value="F:RNA polymerase II cis-regulatory region sequence-specific DNA binding"/>
    <property type="evidence" value="ECO:0007669"/>
    <property type="project" value="TreeGrafter"/>
</dbReference>
<dbReference type="SUPFAM" id="SSF57716">
    <property type="entry name" value="Glucocorticoid receptor-like (DNA-binding domain)"/>
    <property type="match status" value="2"/>
</dbReference>
<evidence type="ECO:0000313" key="12">
    <source>
        <dbReference type="EMBL" id="THD25920.1"/>
    </source>
</evidence>
<feature type="region of interest" description="Disordered" evidence="9">
    <location>
        <begin position="138"/>
        <end position="229"/>
    </location>
</feature>
<dbReference type="Gene3D" id="1.10.565.10">
    <property type="entry name" value="Retinoid X Receptor"/>
    <property type="match status" value="1"/>
</dbReference>
<gene>
    <name evidence="12" type="ORF">D915_003338</name>
</gene>
<feature type="compositionally biased region" description="Low complexity" evidence="9">
    <location>
        <begin position="182"/>
        <end position="218"/>
    </location>
</feature>
<evidence type="ECO:0000256" key="6">
    <source>
        <dbReference type="ARBA" id="ARBA00023163"/>
    </source>
</evidence>
<keyword evidence="1" id="KW-0479">Metal-binding</keyword>
<dbReference type="InterPro" id="IPR035500">
    <property type="entry name" value="NHR-like_dom_sf"/>
</dbReference>
<evidence type="ECO:0000256" key="5">
    <source>
        <dbReference type="ARBA" id="ARBA00023125"/>
    </source>
</evidence>
<dbReference type="InterPro" id="IPR000536">
    <property type="entry name" value="Nucl_hrmn_rcpt_lig-bd"/>
</dbReference>
<feature type="domain" description="NR LBD" evidence="11">
    <location>
        <begin position="1231"/>
        <end position="1468"/>
    </location>
</feature>
<dbReference type="InterPro" id="IPR001628">
    <property type="entry name" value="Znf_hrmn_rcpt"/>
</dbReference>
<keyword evidence="2" id="KW-0863">Zinc-finger</keyword>
<feature type="region of interest" description="Disordered" evidence="9">
    <location>
        <begin position="1614"/>
        <end position="1633"/>
    </location>
</feature>
<feature type="region of interest" description="Disordered" evidence="9">
    <location>
        <begin position="1086"/>
        <end position="1107"/>
    </location>
</feature>
<dbReference type="PANTHER" id="PTHR24082">
    <property type="entry name" value="NUCLEAR HORMONE RECEPTOR"/>
    <property type="match status" value="1"/>
</dbReference>
<dbReference type="InterPro" id="IPR050234">
    <property type="entry name" value="Nuclear_hormone_rcpt_NR1"/>
</dbReference>
<evidence type="ECO:0000256" key="1">
    <source>
        <dbReference type="ARBA" id="ARBA00022723"/>
    </source>
</evidence>
<comment type="caution">
    <text evidence="12">The sequence shown here is derived from an EMBL/GenBank/DDBJ whole genome shotgun (WGS) entry which is preliminary data.</text>
</comment>
<keyword evidence="3" id="KW-0862">Zinc</keyword>
<dbReference type="GO" id="GO:0000122">
    <property type="term" value="P:negative regulation of transcription by RNA polymerase II"/>
    <property type="evidence" value="ECO:0007669"/>
    <property type="project" value="TreeGrafter"/>
</dbReference>
<dbReference type="CDD" id="cd07179">
    <property type="entry name" value="2DBD_NR_DBD2"/>
    <property type="match status" value="1"/>
</dbReference>
<dbReference type="PROSITE" id="PS51843">
    <property type="entry name" value="NR_LBD"/>
    <property type="match status" value="1"/>
</dbReference>
<evidence type="ECO:0000256" key="8">
    <source>
        <dbReference type="ARBA" id="ARBA00023242"/>
    </source>
</evidence>
<proteinExistence type="predicted"/>
<keyword evidence="8" id="KW-0539">Nucleus</keyword>
<reference evidence="12" key="1">
    <citation type="submission" date="2019-03" db="EMBL/GenBank/DDBJ databases">
        <title>Improved annotation for the trematode Fasciola hepatica.</title>
        <authorList>
            <person name="Choi Y.-J."/>
            <person name="Martin J."/>
            <person name="Mitreva M."/>
        </authorList>
    </citation>
    <scope>NUCLEOTIDE SEQUENCE [LARGE SCALE GENOMIC DNA]</scope>
</reference>
<sequence length="1673" mass="180070">MWAACSNSGGSISSKNEDSGTHCASSHTPLFAQHILSSLCSSESIHPHPHRGHSEQVIRWNLPFLLCRRRQHLVSVCRRCKPSVHASFARKLSAHSLPTSGLLPHISLDSMSVPNEDNSCCVSEYSCSSTPHLNHPHALNHITNSNPPSHQGPLACRPESNECPPTNGGFSSGHLPFHHATSETNATTSTIASSSSSLSTINPGNATTSSTASLSPTPDHNADNQNHHLFYSSGSNCATYPSSHTESRINTDIVLSRPESQDDANISEKTSIAQPLSVLPPSFQIKQENNLSPPTRSISVHSLPSSLISPYQLGVTSSTIALPGLDPFILSKREFIDDSELTRRDESDLSGLSYSGNNNSNIINNNMVSLSQNPHTMGYVTCSSFDPHRSAVLSQSHLIGTCLLPDSSSHMSLFSSHRATTLSPLPLTVAIGADSNTTQGPSGRIHRNPMNSTHSDVNSGVPMHLDSPSSTQHLNPFEVTGGESGFACLLPPTSSSATTVDSVNKRVNSHGNGMCMNPGPCDLSAPNVPIGLSPRSKARRYSYPYEPIGLSKSFTKDFQLPDQDRSSHSCLSPGLFRIIGSSNGNSTVNNNMGNVNNYHSVGLGSSSGGAGDCGLTSVGLNGSGGGGGRTLSTPMSSCGGEDVHQSGPLIGDHMHDQKPFMPSDDDVTLPGFSSPESAFYQYQHRMEGQRCQVCGELAAGFHHGAYVCEACKKFFMRHSLTDTKPTNVCPTGGNCVVAKGSRGKCQICRYRKCLYVGMKMKDPDSQPELDISNIPCRVCGGRSSGFHFGALTCEGCKGFFRRTEGSAGSLVCVGGQNACTITPRSRNACKSCRFRRCIAAGMSKKGSRIGRQPNAVKFHCAIEIRQLRSIRGNYSSHMDIHGGLPGTPGPTTSAGPSAYTPFSVDIGQTMDTVTNPGSLHNRSDVESPKYSPDTLTSTYANRRDPNVWVNDQKPPLSLLLFLPRTSDPIDVTSSCSNTSGPNTNVAIGDSIGGGGHRAIETGVYLGQDVIKPSQFSPPTSYHSTVLSGAPFDRFNLDTVCLRQSSSMALSADSAGFGGTQSCREAYLTKNEDDILGIADSSLRCGPADRLTSSEDDPHSVSHQHDPIKSLDAYPSPVSLALHSLLAPFGYLGRLNRATSTPDVTGNGHTLDEDNSCGLHNLESGSTGIEAIDDNQTSSSEPGPGAQTAELITDLAQRLAEEEQEGMAGDELEPDDGTGCPPSHEAVLRFIDGMRTATEFLRLPNTYFKTRFRMSTIPLDQYEKDVQVWSHMMNHFHMHAQQIVQFAKLVPGFNHLGITARSNLVRGAMYPVVLLLLSRDYRPDTDEFNYFDFTPDERATIMHHFPSYIRFTEHLRMAGRLLHHLGLSLPELSLLCAVEIVRNYQVLDEPTRSSTKELYILAHHSLRMYMTNNSDIGCDSDNQHRWAQLVAMSKMIQAMNREHHEILTNLKSLRPDLYFPELYVEMFRLADDASALVSASAKAVTLACSSAFQSLTPLRLSMSHTSTETSSTVSQLGHPDSGMDSTTVTSSMSTTATSTVFVPSLTEVGELGSTQGFLPTSDRWDAGRLALAVPAAMAAVAAVAAETSTLSQTVHQSQQHHQRHFPGIASGVYHQQQPNTQQESSCPGSATLLPRSDMLTGVAHPSQRHSTNASPYFTGSATSLFFTQTHPPAS</sequence>
<feature type="compositionally biased region" description="Basic and acidic residues" evidence="9">
    <location>
        <begin position="1091"/>
        <end position="1107"/>
    </location>
</feature>
<dbReference type="GO" id="GO:0009755">
    <property type="term" value="P:hormone-mediated signaling pathway"/>
    <property type="evidence" value="ECO:0007669"/>
    <property type="project" value="TreeGrafter"/>
</dbReference>
<feature type="region of interest" description="Disordered" evidence="9">
    <location>
        <begin position="913"/>
        <end position="939"/>
    </location>
</feature>
<feature type="domain" description="Nuclear receptor" evidence="10">
    <location>
        <begin position="773"/>
        <end position="849"/>
    </location>
</feature>